<dbReference type="OrthoDB" id="426718at2759"/>
<dbReference type="SUPFAM" id="SSF53474">
    <property type="entry name" value="alpha/beta-Hydrolases"/>
    <property type="match status" value="1"/>
</dbReference>
<dbReference type="InterPro" id="IPR002921">
    <property type="entry name" value="Fungal_lipase-type"/>
</dbReference>
<gene>
    <name evidence="2" type="ORF">WR25_14440</name>
</gene>
<evidence type="ECO:0000313" key="3">
    <source>
        <dbReference type="Proteomes" id="UP000218231"/>
    </source>
</evidence>
<dbReference type="GO" id="GO:0006629">
    <property type="term" value="P:lipid metabolic process"/>
    <property type="evidence" value="ECO:0007669"/>
    <property type="project" value="InterPro"/>
</dbReference>
<protein>
    <recommendedName>
        <fullName evidence="1">Fungal lipase-type domain-containing protein</fullName>
    </recommendedName>
</protein>
<evidence type="ECO:0000313" key="2">
    <source>
        <dbReference type="EMBL" id="PAV60684.1"/>
    </source>
</evidence>
<name>A0A2A2JGD0_9BILA</name>
<dbReference type="PANTHER" id="PTHR45908:SF11">
    <property type="entry name" value="FUNGAL LIPASE-LIKE DOMAIN-CONTAINING PROTEIN"/>
    <property type="match status" value="1"/>
</dbReference>
<organism evidence="2 3">
    <name type="scientific">Diploscapter pachys</name>
    <dbReference type="NCBI Taxonomy" id="2018661"/>
    <lineage>
        <taxon>Eukaryota</taxon>
        <taxon>Metazoa</taxon>
        <taxon>Ecdysozoa</taxon>
        <taxon>Nematoda</taxon>
        <taxon>Chromadorea</taxon>
        <taxon>Rhabditida</taxon>
        <taxon>Rhabditina</taxon>
        <taxon>Rhabditomorpha</taxon>
        <taxon>Rhabditoidea</taxon>
        <taxon>Rhabditidae</taxon>
        <taxon>Diploscapter</taxon>
    </lineage>
</organism>
<dbReference type="InterPro" id="IPR029058">
    <property type="entry name" value="AB_hydrolase_fold"/>
</dbReference>
<dbReference type="Gene3D" id="3.40.50.1820">
    <property type="entry name" value="alpha/beta hydrolase"/>
    <property type="match status" value="1"/>
</dbReference>
<evidence type="ECO:0000259" key="1">
    <source>
        <dbReference type="Pfam" id="PF01764"/>
    </source>
</evidence>
<comment type="caution">
    <text evidence="2">The sequence shown here is derived from an EMBL/GenBank/DDBJ whole genome shotgun (WGS) entry which is preliminary data.</text>
</comment>
<dbReference type="PANTHER" id="PTHR45908">
    <property type="entry name" value="PROTEIN CBG11750-RELATED"/>
    <property type="match status" value="1"/>
</dbReference>
<proteinExistence type="predicted"/>
<accession>A0A2A2JGD0</accession>
<sequence>MRNLELWDIDKIFVKTYGTPRVGDAMFAAKLSQSVYQTFRLLYLKDPVAYTIWYNVATPAIAMYLNQKCENPEDPKCDDNGNNPAQHYAYFGYKQKDYDSYTC</sequence>
<feature type="domain" description="Fungal lipase-type" evidence="1">
    <location>
        <begin position="11"/>
        <end position="49"/>
    </location>
</feature>
<dbReference type="Proteomes" id="UP000218231">
    <property type="component" value="Unassembled WGS sequence"/>
</dbReference>
<dbReference type="AlphaFoldDB" id="A0A2A2JGD0"/>
<reference evidence="2 3" key="1">
    <citation type="journal article" date="2017" name="Curr. Biol.">
        <title>Genome architecture and evolution of a unichromosomal asexual nematode.</title>
        <authorList>
            <person name="Fradin H."/>
            <person name="Zegar C."/>
            <person name="Gutwein M."/>
            <person name="Lucas J."/>
            <person name="Kovtun M."/>
            <person name="Corcoran D."/>
            <person name="Baugh L.R."/>
            <person name="Kiontke K."/>
            <person name="Gunsalus K."/>
            <person name="Fitch D.H."/>
            <person name="Piano F."/>
        </authorList>
    </citation>
    <scope>NUCLEOTIDE SEQUENCE [LARGE SCALE GENOMIC DNA]</scope>
    <source>
        <strain evidence="2">PF1309</strain>
    </source>
</reference>
<keyword evidence="3" id="KW-1185">Reference proteome</keyword>
<dbReference type="EMBL" id="LIAE01010455">
    <property type="protein sequence ID" value="PAV60684.1"/>
    <property type="molecule type" value="Genomic_DNA"/>
</dbReference>
<dbReference type="Pfam" id="PF01764">
    <property type="entry name" value="Lipase_3"/>
    <property type="match status" value="1"/>
</dbReference>